<dbReference type="EMBL" id="JAJEKE010000010">
    <property type="protein sequence ID" value="MCQ1530247.1"/>
    <property type="molecule type" value="Genomic_DNA"/>
</dbReference>
<feature type="transmembrane region" description="Helical" evidence="1">
    <location>
        <begin position="23"/>
        <end position="42"/>
    </location>
</feature>
<accession>A0ABT1NG49</accession>
<feature type="transmembrane region" description="Helical" evidence="1">
    <location>
        <begin position="170"/>
        <end position="190"/>
    </location>
</feature>
<evidence type="ECO:0000256" key="1">
    <source>
        <dbReference type="SAM" id="Phobius"/>
    </source>
</evidence>
<feature type="transmembrane region" description="Helical" evidence="1">
    <location>
        <begin position="302"/>
        <end position="328"/>
    </location>
</feature>
<dbReference type="Proteomes" id="UP001651880">
    <property type="component" value="Unassembled WGS sequence"/>
</dbReference>
<feature type="transmembrane region" description="Helical" evidence="1">
    <location>
        <begin position="211"/>
        <end position="228"/>
    </location>
</feature>
<sequence>MDAIKLAAIFTLIICLMKMKRPLSFSIICGIAAACVLFGIGINDAAKAIFESITSWDTLSLILIFYLIAFLQRMLEKRDFLNLAHRSLNGLFNSRRINASLAPAFIGLLPSAGAVFVCGEMVKSACGNDMSDEDQTFITSYYRHIAESFLPTYSSIVIAIQLSSVPVSSFLFAMFPMMVVLMALGYIFYLRKLPKETGMEPSTNKLDDIKNMVKSLWTIVLTIALILIFEFPVYTATFVSIVLCIFVHRFSMKELKPMFSSALEWSIVINTFVVMIFKEIIARTGAIASIPGIFALLPVPTVIVFALVFFFCTVISGSMATIALCMPLAYQSIPNGGPALLMLLMCYTYAAMQISPTHICLTLVTDYFHTGMTELLKRTVPVIASFCAIAAAYYLILTKLF</sequence>
<feature type="transmembrane region" description="Helical" evidence="1">
    <location>
        <begin position="262"/>
        <end position="282"/>
    </location>
</feature>
<gene>
    <name evidence="2" type="ORF">LJD61_11890</name>
</gene>
<keyword evidence="1" id="KW-1133">Transmembrane helix</keyword>
<dbReference type="PANTHER" id="PTHR39556:SF1">
    <property type="entry name" value="PROTEIN, PUTATIVE-RELATED"/>
    <property type="match status" value="1"/>
</dbReference>
<evidence type="ECO:0000313" key="2">
    <source>
        <dbReference type="EMBL" id="MCQ1530247.1"/>
    </source>
</evidence>
<dbReference type="InterPro" id="IPR007294">
    <property type="entry name" value="DUF401"/>
</dbReference>
<feature type="transmembrane region" description="Helical" evidence="1">
    <location>
        <begin position="48"/>
        <end position="71"/>
    </location>
</feature>
<feature type="transmembrane region" description="Helical" evidence="1">
    <location>
        <begin position="234"/>
        <end position="250"/>
    </location>
</feature>
<protein>
    <submittedName>
        <fullName evidence="2">DUF401 family protein</fullName>
    </submittedName>
</protein>
<reference evidence="2 3" key="1">
    <citation type="submission" date="2021-10" db="EMBL/GenBank/DDBJ databases">
        <title>Lutispora strain m25 sp. nov., a thermophilic, non-spore-forming bacterium isolated from a lab-scale methanogenic bioreactor digesting anaerobic sludge.</title>
        <authorList>
            <person name="El Houari A."/>
            <person name="Mcdonald J."/>
        </authorList>
    </citation>
    <scope>NUCLEOTIDE SEQUENCE [LARGE SCALE GENOMIC DNA]</scope>
    <source>
        <strain evidence="3">m25</strain>
    </source>
</reference>
<proteinExistence type="predicted"/>
<dbReference type="RefSeq" id="WP_255227766.1">
    <property type="nucleotide sequence ID" value="NZ_JAJEKE010000010.1"/>
</dbReference>
<feature type="transmembrane region" description="Helical" evidence="1">
    <location>
        <begin position="340"/>
        <end position="359"/>
    </location>
</feature>
<feature type="transmembrane region" description="Helical" evidence="1">
    <location>
        <begin position="379"/>
        <end position="397"/>
    </location>
</feature>
<keyword evidence="1" id="KW-0812">Transmembrane</keyword>
<dbReference type="Pfam" id="PF04165">
    <property type="entry name" value="DUF401"/>
    <property type="match status" value="1"/>
</dbReference>
<name>A0ABT1NG49_9FIRM</name>
<evidence type="ECO:0000313" key="3">
    <source>
        <dbReference type="Proteomes" id="UP001651880"/>
    </source>
</evidence>
<feature type="transmembrane region" description="Helical" evidence="1">
    <location>
        <begin position="101"/>
        <end position="122"/>
    </location>
</feature>
<comment type="caution">
    <text evidence="2">The sequence shown here is derived from an EMBL/GenBank/DDBJ whole genome shotgun (WGS) entry which is preliminary data.</text>
</comment>
<keyword evidence="1" id="KW-0472">Membrane</keyword>
<keyword evidence="3" id="KW-1185">Reference proteome</keyword>
<organism evidence="2 3">
    <name type="scientific">Lutispora saccharofermentans</name>
    <dbReference type="NCBI Taxonomy" id="3024236"/>
    <lineage>
        <taxon>Bacteria</taxon>
        <taxon>Bacillati</taxon>
        <taxon>Bacillota</taxon>
        <taxon>Clostridia</taxon>
        <taxon>Lutisporales</taxon>
        <taxon>Lutisporaceae</taxon>
        <taxon>Lutispora</taxon>
    </lineage>
</organism>
<dbReference type="PANTHER" id="PTHR39556">
    <property type="entry name" value="PROTEIN, PUTATIVE-RELATED"/>
    <property type="match status" value="1"/>
</dbReference>
<dbReference type="PROSITE" id="PS51257">
    <property type="entry name" value="PROKAR_LIPOPROTEIN"/>
    <property type="match status" value="1"/>
</dbReference>